<proteinExistence type="predicted"/>
<sequence length="153" mass="17869">MLRIDGRWVWVGVGAFALMAAYYAANAVARPIEREHEEEGDDWVLEDEIELDALRTLTEYPDRSVSEAATRIIVQRYCRFGLLDEELNAMKSAESDERRERASKVVALVRDYHPLPVNGWENVRQPLGEDVSDNPRETRRRRREAMVYHPPEW</sequence>
<feature type="region of interest" description="Disordered" evidence="1">
    <location>
        <begin position="123"/>
        <end position="153"/>
    </location>
</feature>
<dbReference type="AlphaFoldDB" id="A0A6A7BST4"/>
<keyword evidence="2" id="KW-0472">Membrane</keyword>
<evidence type="ECO:0000313" key="3">
    <source>
        <dbReference type="EMBL" id="KAF2858311.1"/>
    </source>
</evidence>
<evidence type="ECO:0000313" key="4">
    <source>
        <dbReference type="Proteomes" id="UP000799421"/>
    </source>
</evidence>
<feature type="transmembrane region" description="Helical" evidence="2">
    <location>
        <begin position="7"/>
        <end position="25"/>
    </location>
</feature>
<organism evidence="3 4">
    <name type="scientific">Piedraia hortae CBS 480.64</name>
    <dbReference type="NCBI Taxonomy" id="1314780"/>
    <lineage>
        <taxon>Eukaryota</taxon>
        <taxon>Fungi</taxon>
        <taxon>Dikarya</taxon>
        <taxon>Ascomycota</taxon>
        <taxon>Pezizomycotina</taxon>
        <taxon>Dothideomycetes</taxon>
        <taxon>Dothideomycetidae</taxon>
        <taxon>Capnodiales</taxon>
        <taxon>Piedraiaceae</taxon>
        <taxon>Piedraia</taxon>
    </lineage>
</organism>
<accession>A0A6A7BST4</accession>
<protein>
    <submittedName>
        <fullName evidence="3">Uncharacterized protein</fullName>
    </submittedName>
</protein>
<keyword evidence="4" id="KW-1185">Reference proteome</keyword>
<keyword evidence="2" id="KW-0812">Transmembrane</keyword>
<gene>
    <name evidence="3" type="ORF">K470DRAFT_266132</name>
</gene>
<dbReference type="EMBL" id="MU006012">
    <property type="protein sequence ID" value="KAF2858311.1"/>
    <property type="molecule type" value="Genomic_DNA"/>
</dbReference>
<name>A0A6A7BST4_9PEZI</name>
<dbReference type="Proteomes" id="UP000799421">
    <property type="component" value="Unassembled WGS sequence"/>
</dbReference>
<evidence type="ECO:0000256" key="2">
    <source>
        <dbReference type="SAM" id="Phobius"/>
    </source>
</evidence>
<evidence type="ECO:0000256" key="1">
    <source>
        <dbReference type="SAM" id="MobiDB-lite"/>
    </source>
</evidence>
<reference evidence="3" key="1">
    <citation type="journal article" date="2020" name="Stud. Mycol.">
        <title>101 Dothideomycetes genomes: a test case for predicting lifestyles and emergence of pathogens.</title>
        <authorList>
            <person name="Haridas S."/>
            <person name="Albert R."/>
            <person name="Binder M."/>
            <person name="Bloem J."/>
            <person name="Labutti K."/>
            <person name="Salamov A."/>
            <person name="Andreopoulos B."/>
            <person name="Baker S."/>
            <person name="Barry K."/>
            <person name="Bills G."/>
            <person name="Bluhm B."/>
            <person name="Cannon C."/>
            <person name="Castanera R."/>
            <person name="Culley D."/>
            <person name="Daum C."/>
            <person name="Ezra D."/>
            <person name="Gonzalez J."/>
            <person name="Henrissat B."/>
            <person name="Kuo A."/>
            <person name="Liang C."/>
            <person name="Lipzen A."/>
            <person name="Lutzoni F."/>
            <person name="Magnuson J."/>
            <person name="Mondo S."/>
            <person name="Nolan M."/>
            <person name="Ohm R."/>
            <person name="Pangilinan J."/>
            <person name="Park H.-J."/>
            <person name="Ramirez L."/>
            <person name="Alfaro M."/>
            <person name="Sun H."/>
            <person name="Tritt A."/>
            <person name="Yoshinaga Y."/>
            <person name="Zwiers L.-H."/>
            <person name="Turgeon B."/>
            <person name="Goodwin S."/>
            <person name="Spatafora J."/>
            <person name="Crous P."/>
            <person name="Grigoriev I."/>
        </authorList>
    </citation>
    <scope>NUCLEOTIDE SEQUENCE</scope>
    <source>
        <strain evidence="3">CBS 480.64</strain>
    </source>
</reference>
<keyword evidence="2" id="KW-1133">Transmembrane helix</keyword>